<evidence type="ECO:0000256" key="5">
    <source>
        <dbReference type="ARBA" id="ARBA00022989"/>
    </source>
</evidence>
<dbReference type="Pfam" id="PF03799">
    <property type="entry name" value="FtsQ_DivIB_C"/>
    <property type="match status" value="1"/>
</dbReference>
<dbReference type="RefSeq" id="WP_106585471.1">
    <property type="nucleotide sequence ID" value="NZ_PYGA01000019.1"/>
</dbReference>
<feature type="domain" description="POTRA" evidence="10">
    <location>
        <begin position="57"/>
        <end position="125"/>
    </location>
</feature>
<feature type="region of interest" description="Disordered" evidence="8">
    <location>
        <begin position="1"/>
        <end position="24"/>
    </location>
</feature>
<evidence type="ECO:0000256" key="2">
    <source>
        <dbReference type="ARBA" id="ARBA00022475"/>
    </source>
</evidence>
<evidence type="ECO:0000256" key="1">
    <source>
        <dbReference type="ARBA" id="ARBA00004370"/>
    </source>
</evidence>
<evidence type="ECO:0000256" key="4">
    <source>
        <dbReference type="ARBA" id="ARBA00022692"/>
    </source>
</evidence>
<dbReference type="Proteomes" id="UP000240542">
    <property type="component" value="Unassembled WGS sequence"/>
</dbReference>
<keyword evidence="3 11" id="KW-0132">Cell division</keyword>
<name>A0A2P8D3L7_9ACTN</name>
<proteinExistence type="predicted"/>
<accession>A0A2P8D3L7</accession>
<evidence type="ECO:0000256" key="7">
    <source>
        <dbReference type="ARBA" id="ARBA00023306"/>
    </source>
</evidence>
<dbReference type="OrthoDB" id="9790760at2"/>
<keyword evidence="12" id="KW-1185">Reference proteome</keyword>
<evidence type="ECO:0000313" key="11">
    <source>
        <dbReference type="EMBL" id="PSK91804.1"/>
    </source>
</evidence>
<protein>
    <submittedName>
        <fullName evidence="11">Cell division protein FtsQ</fullName>
    </submittedName>
</protein>
<dbReference type="PROSITE" id="PS51779">
    <property type="entry name" value="POTRA"/>
    <property type="match status" value="1"/>
</dbReference>
<dbReference type="InterPro" id="IPR034746">
    <property type="entry name" value="POTRA"/>
</dbReference>
<dbReference type="InterPro" id="IPR050487">
    <property type="entry name" value="FtsQ_DivIB"/>
</dbReference>
<feature type="transmembrane region" description="Helical" evidence="9">
    <location>
        <begin position="33"/>
        <end position="52"/>
    </location>
</feature>
<evidence type="ECO:0000256" key="3">
    <source>
        <dbReference type="ARBA" id="ARBA00022618"/>
    </source>
</evidence>
<dbReference type="Gene3D" id="3.10.20.310">
    <property type="entry name" value="membrane protein fhac"/>
    <property type="match status" value="1"/>
</dbReference>
<evidence type="ECO:0000256" key="9">
    <source>
        <dbReference type="SAM" id="Phobius"/>
    </source>
</evidence>
<dbReference type="AlphaFoldDB" id="A0A2P8D3L7"/>
<reference evidence="11 12" key="1">
    <citation type="submission" date="2018-03" db="EMBL/GenBank/DDBJ databases">
        <title>Genomic Encyclopedia of Archaeal and Bacterial Type Strains, Phase II (KMG-II): from individual species to whole genera.</title>
        <authorList>
            <person name="Goeker M."/>
        </authorList>
    </citation>
    <scope>NUCLEOTIDE SEQUENCE [LARGE SCALE GENOMIC DNA]</scope>
    <source>
        <strain evidence="11 12">DSM 45312</strain>
    </source>
</reference>
<dbReference type="GO" id="GO:0051301">
    <property type="term" value="P:cell division"/>
    <property type="evidence" value="ECO:0007669"/>
    <property type="project" value="UniProtKB-KW"/>
</dbReference>
<feature type="compositionally biased region" description="Low complexity" evidence="8">
    <location>
        <begin position="1"/>
        <end position="23"/>
    </location>
</feature>
<dbReference type="GO" id="GO:0005886">
    <property type="term" value="C:plasma membrane"/>
    <property type="evidence" value="ECO:0007669"/>
    <property type="project" value="TreeGrafter"/>
</dbReference>
<keyword evidence="7" id="KW-0131">Cell cycle</keyword>
<comment type="subcellular location">
    <subcellularLocation>
        <location evidence="1">Membrane</location>
    </subcellularLocation>
</comment>
<organism evidence="11 12">
    <name type="scientific">Murinocardiopsis flavida</name>
    <dbReference type="NCBI Taxonomy" id="645275"/>
    <lineage>
        <taxon>Bacteria</taxon>
        <taxon>Bacillati</taxon>
        <taxon>Actinomycetota</taxon>
        <taxon>Actinomycetes</taxon>
        <taxon>Streptosporangiales</taxon>
        <taxon>Nocardiopsidaceae</taxon>
        <taxon>Murinocardiopsis</taxon>
    </lineage>
</organism>
<keyword evidence="4 9" id="KW-0812">Transmembrane</keyword>
<evidence type="ECO:0000259" key="10">
    <source>
        <dbReference type="PROSITE" id="PS51779"/>
    </source>
</evidence>
<evidence type="ECO:0000256" key="6">
    <source>
        <dbReference type="ARBA" id="ARBA00023136"/>
    </source>
</evidence>
<dbReference type="PANTHER" id="PTHR37820:SF1">
    <property type="entry name" value="CELL DIVISION PROTEIN FTSQ"/>
    <property type="match status" value="1"/>
</dbReference>
<comment type="caution">
    <text evidence="11">The sequence shown here is derived from an EMBL/GenBank/DDBJ whole genome shotgun (WGS) entry which is preliminary data.</text>
</comment>
<gene>
    <name evidence="11" type="ORF">CLV63_11985</name>
</gene>
<keyword evidence="2" id="KW-1003">Cell membrane</keyword>
<keyword evidence="5 9" id="KW-1133">Transmembrane helix</keyword>
<dbReference type="EMBL" id="PYGA01000019">
    <property type="protein sequence ID" value="PSK91804.1"/>
    <property type="molecule type" value="Genomic_DNA"/>
</dbReference>
<dbReference type="Pfam" id="PF08478">
    <property type="entry name" value="POTRA_1"/>
    <property type="match status" value="1"/>
</dbReference>
<dbReference type="InterPro" id="IPR005548">
    <property type="entry name" value="Cell_div_FtsQ/DivIB_C"/>
</dbReference>
<keyword evidence="6 9" id="KW-0472">Membrane</keyword>
<dbReference type="PANTHER" id="PTHR37820">
    <property type="entry name" value="CELL DIVISION PROTEIN DIVIB"/>
    <property type="match status" value="1"/>
</dbReference>
<sequence>METPVETAVETAVETPAADPAAARPRRSDPWKVAFVILLIVALLAVVTWVLLGSRLLVVREVHVGGGERIAKAEVVKAVGVPTGTPLATVDTGVAQERVEELRLVESAEVARSWPATLRVTIIERTPQLAVRVGSGFQLVDHDGVRVDDAEERPEPIPQVLIKGAVAGNKAIADAAAITDALPSGLRGRVESVDARDRAAITVEFADGGSVVWGDATRLSDKARTLEVLVGKHPSNGERRYDVSAPGMAVVK</sequence>
<dbReference type="InterPro" id="IPR013685">
    <property type="entry name" value="POTRA_FtsQ_type"/>
</dbReference>
<evidence type="ECO:0000313" key="12">
    <source>
        <dbReference type="Proteomes" id="UP000240542"/>
    </source>
</evidence>
<evidence type="ECO:0000256" key="8">
    <source>
        <dbReference type="SAM" id="MobiDB-lite"/>
    </source>
</evidence>